<keyword evidence="2" id="KW-0808">Transferase</keyword>
<keyword evidence="4" id="KW-1133">Transmembrane helix</keyword>
<evidence type="ECO:0000256" key="1">
    <source>
        <dbReference type="ARBA" id="ARBA00004167"/>
    </source>
</evidence>
<dbReference type="InterPro" id="IPR010635">
    <property type="entry name" value="Heparan_SO4-6-sulfoTrfase"/>
</dbReference>
<sequence length="430" mass="49693">MPTVPKLHFLHIPKTAGTSVTQFLQRQYDLEHIVFETTWRELFKYQPRMPRLKLFRGHFGINLTKMIGPEFKVLTFLREPVSRVMSQYHHIRKTPTEGLYKFASEMELAEFMRHKQGRKLFRNLQTRYIGKKFGVGQFWAHTGILNLPPDRFFEDLASPLLLAEAKQNLNNFFFVGLTEYYEVSMLLLCHKLAALPELDAVKRRERERDSKQVSAEVLKHLEAENQLDMALYRHGKTLLVGDLAREFNLPEMLSMPVETALDYANERKQVLWESCLFQYAQRMRVEQQESWDWDASRGLQGTGWSDVHGRLGETPHRWSGPKLVSTVDAPVDPRRDYEVTIHLLRFMTWRNQRQLEVHTSSGPISLTGRKKGSGWVGQGIVNGQSTEEPFLRLSFHVSETVSVAELGGDPNDSDKRGFALRAIALKPVEG</sequence>
<dbReference type="PANTHER" id="PTHR12812:SF0">
    <property type="entry name" value="HEPARAN-SULFATE 6-O-SULFOTRANSFERASE"/>
    <property type="match status" value="1"/>
</dbReference>
<evidence type="ECO:0000256" key="5">
    <source>
        <dbReference type="ARBA" id="ARBA00023136"/>
    </source>
</evidence>
<dbReference type="KEGG" id="nwa:Nwat_2368"/>
<dbReference type="STRING" id="105559.Nwat_2368"/>
<protein>
    <recommendedName>
        <fullName evidence="9">Sulfotransferase</fullName>
    </recommendedName>
</protein>
<name>D8K949_NITWC</name>
<keyword evidence="6" id="KW-0325">Glycoprotein</keyword>
<dbReference type="InterPro" id="IPR027417">
    <property type="entry name" value="P-loop_NTPase"/>
</dbReference>
<accession>D8K949</accession>
<dbReference type="OrthoDB" id="7981249at2"/>
<comment type="subcellular location">
    <subcellularLocation>
        <location evidence="1">Membrane</location>
        <topology evidence="1">Single-pass membrane protein</topology>
    </subcellularLocation>
</comment>
<dbReference type="InterPro" id="IPR005331">
    <property type="entry name" value="Sulfotransferase"/>
</dbReference>
<evidence type="ECO:0000256" key="4">
    <source>
        <dbReference type="ARBA" id="ARBA00022989"/>
    </source>
</evidence>
<dbReference type="PANTHER" id="PTHR12812">
    <property type="entry name" value="HEPARAN SULFATE 6-O-SULFOTRANSFERASE 3"/>
    <property type="match status" value="1"/>
</dbReference>
<evidence type="ECO:0000313" key="8">
    <source>
        <dbReference type="Proteomes" id="UP000000393"/>
    </source>
</evidence>
<dbReference type="GO" id="GO:0017095">
    <property type="term" value="F:heparan sulfate 6-sulfotransferase activity"/>
    <property type="evidence" value="ECO:0007669"/>
    <property type="project" value="TreeGrafter"/>
</dbReference>
<keyword evidence="5" id="KW-0472">Membrane</keyword>
<gene>
    <name evidence="7" type="ordered locus">Nwat_2368</name>
</gene>
<dbReference type="EMBL" id="CP002086">
    <property type="protein sequence ID" value="ADJ29192.1"/>
    <property type="molecule type" value="Genomic_DNA"/>
</dbReference>
<evidence type="ECO:0008006" key="9">
    <source>
        <dbReference type="Google" id="ProtNLM"/>
    </source>
</evidence>
<dbReference type="RefSeq" id="WP_013221263.1">
    <property type="nucleotide sequence ID" value="NC_014315.1"/>
</dbReference>
<keyword evidence="3" id="KW-0812">Transmembrane</keyword>
<organism evidence="7 8">
    <name type="scientific">Nitrosococcus watsoni (strain C-113)</name>
    <dbReference type="NCBI Taxonomy" id="105559"/>
    <lineage>
        <taxon>Bacteria</taxon>
        <taxon>Pseudomonadati</taxon>
        <taxon>Pseudomonadota</taxon>
        <taxon>Gammaproteobacteria</taxon>
        <taxon>Chromatiales</taxon>
        <taxon>Chromatiaceae</taxon>
        <taxon>Nitrosococcus</taxon>
    </lineage>
</organism>
<evidence type="ECO:0000256" key="2">
    <source>
        <dbReference type="ARBA" id="ARBA00022679"/>
    </source>
</evidence>
<reference evidence="7 8" key="1">
    <citation type="submission" date="2010-06" db="EMBL/GenBank/DDBJ databases">
        <title>Complete sequence of chromosome of Nitrosococcus watsoni C-113.</title>
        <authorList>
            <consortium name="US DOE Joint Genome Institute"/>
            <person name="Lucas S."/>
            <person name="Copeland A."/>
            <person name="Lapidus A."/>
            <person name="Cheng J.-F."/>
            <person name="Bruce D."/>
            <person name="Goodwin L."/>
            <person name="Pitluck S."/>
            <person name="Malfatti S.A."/>
            <person name="Chain P.S.G."/>
            <person name="Land M."/>
            <person name="Hauser L."/>
            <person name="Kyrpides N."/>
            <person name="Ivanova N."/>
            <person name="Cambell M.A."/>
            <person name="Heidelberg J.F."/>
            <person name="Klotz M.G."/>
            <person name="Woyke T."/>
        </authorList>
    </citation>
    <scope>NUCLEOTIDE SEQUENCE [LARGE SCALE GENOMIC DNA]</scope>
    <source>
        <strain evidence="7 8">C-113</strain>
    </source>
</reference>
<dbReference type="GO" id="GO:0016020">
    <property type="term" value="C:membrane"/>
    <property type="evidence" value="ECO:0007669"/>
    <property type="project" value="UniProtKB-SubCell"/>
</dbReference>
<evidence type="ECO:0000313" key="7">
    <source>
        <dbReference type="EMBL" id="ADJ29192.1"/>
    </source>
</evidence>
<dbReference type="SUPFAM" id="SSF52540">
    <property type="entry name" value="P-loop containing nucleoside triphosphate hydrolases"/>
    <property type="match status" value="1"/>
</dbReference>
<dbReference type="Proteomes" id="UP000000393">
    <property type="component" value="Chromosome"/>
</dbReference>
<dbReference type="AlphaFoldDB" id="D8K949"/>
<proteinExistence type="predicted"/>
<dbReference type="Gene3D" id="3.40.50.300">
    <property type="entry name" value="P-loop containing nucleotide triphosphate hydrolases"/>
    <property type="match status" value="1"/>
</dbReference>
<dbReference type="eggNOG" id="ENOG5033C9J">
    <property type="taxonomic scope" value="Bacteria"/>
</dbReference>
<dbReference type="Pfam" id="PF03567">
    <property type="entry name" value="Sulfotransfer_2"/>
    <property type="match status" value="1"/>
</dbReference>
<keyword evidence="8" id="KW-1185">Reference proteome</keyword>
<evidence type="ECO:0000256" key="6">
    <source>
        <dbReference type="ARBA" id="ARBA00023180"/>
    </source>
</evidence>
<dbReference type="HOGENOM" id="CLU_043027_0_0_6"/>
<evidence type="ECO:0000256" key="3">
    <source>
        <dbReference type="ARBA" id="ARBA00022692"/>
    </source>
</evidence>